<dbReference type="KEGG" id="sclo:SCLO_1025600"/>
<feature type="region of interest" description="Disordered" evidence="1">
    <location>
        <begin position="153"/>
        <end position="198"/>
    </location>
</feature>
<keyword evidence="2" id="KW-0812">Transmembrane</keyword>
<evidence type="ECO:0000313" key="3">
    <source>
        <dbReference type="EMBL" id="BAV65600.1"/>
    </source>
</evidence>
<evidence type="ECO:0000256" key="2">
    <source>
        <dbReference type="SAM" id="Phobius"/>
    </source>
</evidence>
<dbReference type="AlphaFoldDB" id="A0A1E1F501"/>
<feature type="transmembrane region" description="Helical" evidence="2">
    <location>
        <begin position="200"/>
        <end position="217"/>
    </location>
</feature>
<feature type="transmembrane region" description="Helical" evidence="2">
    <location>
        <begin position="116"/>
        <end position="137"/>
    </location>
</feature>
<gene>
    <name evidence="3" type="ORF">SCLO_1025600</name>
</gene>
<keyword evidence="4" id="KW-1185">Reference proteome</keyword>
<dbReference type="Proteomes" id="UP000218272">
    <property type="component" value="Chromosome SCLO_1"/>
</dbReference>
<reference evidence="3 4" key="1">
    <citation type="submission" date="2016-10" db="EMBL/GenBank/DDBJ databases">
        <title>Complete Genome Sequence of the Nonylphenol-Degrading Bacterium Sphingobium cloacae JCM 10874T.</title>
        <authorList>
            <person name="Ootsuka M."/>
            <person name="Nishizawa T."/>
            <person name="Ohta H."/>
        </authorList>
    </citation>
    <scope>NUCLEOTIDE SEQUENCE [LARGE SCALE GENOMIC DNA]</scope>
    <source>
        <strain evidence="3 4">JCM 10874</strain>
    </source>
</reference>
<organism evidence="3 4">
    <name type="scientific">Sphingobium cloacae</name>
    <dbReference type="NCBI Taxonomy" id="120107"/>
    <lineage>
        <taxon>Bacteria</taxon>
        <taxon>Pseudomonadati</taxon>
        <taxon>Pseudomonadota</taxon>
        <taxon>Alphaproteobacteria</taxon>
        <taxon>Sphingomonadales</taxon>
        <taxon>Sphingomonadaceae</taxon>
        <taxon>Sphingobium</taxon>
    </lineage>
</organism>
<accession>A0A1E1F501</accession>
<protein>
    <submittedName>
        <fullName evidence="3">Uncharacterized protein</fullName>
    </submittedName>
</protein>
<sequence>MFRQRRLRAAGIDARRREPGNLSTGDAVNARFIDWIWHIRGSVTLAPGQSGDEVFDRLDPLFREAGTSHERDRDMLTFRKKDQAAQDKMSVFDGGVLRIEEGAEGPVLRYHLVSRALLFCFLAPLLFLSFAGLAIGISMLDKPSVEAVAAKKEKEEKKEKATLPQNPIDTFLGAPAPEKPKKDSEKKSGEEEGKHSPTPAYVFAGLFAILYGVGRILEDRLVRSLFRKKLLGQ</sequence>
<evidence type="ECO:0000313" key="4">
    <source>
        <dbReference type="Proteomes" id="UP000218272"/>
    </source>
</evidence>
<name>A0A1E1F501_9SPHN</name>
<keyword evidence="2" id="KW-1133">Transmembrane helix</keyword>
<feature type="compositionally biased region" description="Basic and acidic residues" evidence="1">
    <location>
        <begin position="178"/>
        <end position="195"/>
    </location>
</feature>
<evidence type="ECO:0000256" key="1">
    <source>
        <dbReference type="SAM" id="MobiDB-lite"/>
    </source>
</evidence>
<dbReference type="EMBL" id="AP017655">
    <property type="protein sequence ID" value="BAV65600.1"/>
    <property type="molecule type" value="Genomic_DNA"/>
</dbReference>
<keyword evidence="2" id="KW-0472">Membrane</keyword>
<proteinExistence type="predicted"/>